<accession>A0A543HUC5</accession>
<dbReference type="PANTHER" id="PTHR34129:SF1">
    <property type="entry name" value="DUF952 DOMAIN-CONTAINING PROTEIN"/>
    <property type="match status" value="1"/>
</dbReference>
<dbReference type="Pfam" id="PF06108">
    <property type="entry name" value="DUF952"/>
    <property type="match status" value="1"/>
</dbReference>
<proteinExistence type="predicted"/>
<dbReference type="AlphaFoldDB" id="A0A543HUC5"/>
<dbReference type="EMBL" id="VFPM01000002">
    <property type="protein sequence ID" value="TQM61902.1"/>
    <property type="molecule type" value="Genomic_DNA"/>
</dbReference>
<dbReference type="Gene3D" id="3.20.170.20">
    <property type="entry name" value="Protein of unknown function DUF952"/>
    <property type="match status" value="1"/>
</dbReference>
<evidence type="ECO:0000313" key="1">
    <source>
        <dbReference type="EMBL" id="TQM61902.1"/>
    </source>
</evidence>
<name>A0A543HUC5_9MICO</name>
<dbReference type="Proteomes" id="UP000316747">
    <property type="component" value="Unassembled WGS sequence"/>
</dbReference>
<gene>
    <name evidence="1" type="ORF">FBY41_1923</name>
</gene>
<sequence length="113" mass="12421">MIYHLAQQADWEQAQRDGAYTRSTIGRSLDDEGFVHASSAEQWPVVRSRFYAGVDEPLVLLHIDESRLSSPVVVEVGDPVTGERFPHVYGPIDLAAVVATTRLDPPHGPRGSV</sequence>
<dbReference type="InterPro" id="IPR009297">
    <property type="entry name" value="DUF952"/>
</dbReference>
<dbReference type="SUPFAM" id="SSF56399">
    <property type="entry name" value="ADP-ribosylation"/>
    <property type="match status" value="1"/>
</dbReference>
<organism evidence="1 2">
    <name type="scientific">Humibacillus xanthopallidus</name>
    <dbReference type="NCBI Taxonomy" id="412689"/>
    <lineage>
        <taxon>Bacteria</taxon>
        <taxon>Bacillati</taxon>
        <taxon>Actinomycetota</taxon>
        <taxon>Actinomycetes</taxon>
        <taxon>Micrococcales</taxon>
        <taxon>Intrasporangiaceae</taxon>
        <taxon>Humibacillus</taxon>
    </lineage>
</organism>
<dbReference type="RefSeq" id="WP_141843856.1">
    <property type="nucleotide sequence ID" value="NZ_VFPM01000002.1"/>
</dbReference>
<comment type="caution">
    <text evidence="1">The sequence shown here is derived from an EMBL/GenBank/DDBJ whole genome shotgun (WGS) entry which is preliminary data.</text>
</comment>
<protein>
    <submittedName>
        <fullName evidence="1">Uncharacterized protein (DUF952 family)</fullName>
    </submittedName>
</protein>
<evidence type="ECO:0000313" key="2">
    <source>
        <dbReference type="Proteomes" id="UP000316747"/>
    </source>
</evidence>
<dbReference type="OrthoDB" id="5638018at2"/>
<keyword evidence="2" id="KW-1185">Reference proteome</keyword>
<dbReference type="PANTHER" id="PTHR34129">
    <property type="entry name" value="BLR1139 PROTEIN"/>
    <property type="match status" value="1"/>
</dbReference>
<reference evidence="1 2" key="1">
    <citation type="submission" date="2019-06" db="EMBL/GenBank/DDBJ databases">
        <title>Genome sequencing of plant associated microbes to promote plant fitness in Sorghum bicolor and Oryza sativa.</title>
        <authorList>
            <person name="Coleman-Derr D."/>
        </authorList>
    </citation>
    <scope>NUCLEOTIDE SEQUENCE [LARGE SCALE GENOMIC DNA]</scope>
    <source>
        <strain evidence="1 2">KV-663</strain>
    </source>
</reference>